<dbReference type="Pfam" id="PF06869">
    <property type="entry name" value="DUF1258"/>
    <property type="match status" value="1"/>
</dbReference>
<feature type="compositionally biased region" description="Low complexity" evidence="1">
    <location>
        <begin position="94"/>
        <end position="108"/>
    </location>
</feature>
<feature type="region of interest" description="Disordered" evidence="1">
    <location>
        <begin position="94"/>
        <end position="203"/>
    </location>
</feature>
<organism evidence="2 4">
    <name type="scientific">Didymodactylos carnosus</name>
    <dbReference type="NCBI Taxonomy" id="1234261"/>
    <lineage>
        <taxon>Eukaryota</taxon>
        <taxon>Metazoa</taxon>
        <taxon>Spiralia</taxon>
        <taxon>Gnathifera</taxon>
        <taxon>Rotifera</taxon>
        <taxon>Eurotatoria</taxon>
        <taxon>Bdelloidea</taxon>
        <taxon>Philodinida</taxon>
        <taxon>Philodinidae</taxon>
        <taxon>Didymodactylos</taxon>
    </lineage>
</organism>
<reference evidence="2" key="1">
    <citation type="submission" date="2021-02" db="EMBL/GenBank/DDBJ databases">
        <authorList>
            <person name="Nowell W R."/>
        </authorList>
    </citation>
    <scope>NUCLEOTIDE SEQUENCE</scope>
</reference>
<comment type="caution">
    <text evidence="2">The sequence shown here is derived from an EMBL/GenBank/DDBJ whole genome shotgun (WGS) entry which is preliminary data.</text>
</comment>
<keyword evidence="4" id="KW-1185">Reference proteome</keyword>
<dbReference type="Proteomes" id="UP000681722">
    <property type="component" value="Unassembled WGS sequence"/>
</dbReference>
<evidence type="ECO:0000313" key="4">
    <source>
        <dbReference type="Proteomes" id="UP000663829"/>
    </source>
</evidence>
<name>A0A815L692_9BILA</name>
<feature type="compositionally biased region" description="Low complexity" evidence="1">
    <location>
        <begin position="185"/>
        <end position="203"/>
    </location>
</feature>
<dbReference type="Proteomes" id="UP000663829">
    <property type="component" value="Unassembled WGS sequence"/>
</dbReference>
<feature type="compositionally biased region" description="Acidic residues" evidence="1">
    <location>
        <begin position="135"/>
        <end position="161"/>
    </location>
</feature>
<gene>
    <name evidence="2" type="ORF">GPM918_LOCUS33324</name>
    <name evidence="3" type="ORF">SRO942_LOCUS34009</name>
</gene>
<proteinExistence type="predicted"/>
<feature type="compositionally biased region" description="Basic and acidic residues" evidence="1">
    <location>
        <begin position="421"/>
        <end position="441"/>
    </location>
</feature>
<protein>
    <submittedName>
        <fullName evidence="2">Uncharacterized protein</fullName>
    </submittedName>
</protein>
<feature type="compositionally biased region" description="Basic and acidic residues" evidence="1">
    <location>
        <begin position="162"/>
        <end position="184"/>
    </location>
</feature>
<dbReference type="OrthoDB" id="3263820at2759"/>
<dbReference type="EMBL" id="CAJNOQ010017641">
    <property type="protein sequence ID" value="CAF1403472.1"/>
    <property type="molecule type" value="Genomic_DNA"/>
</dbReference>
<dbReference type="AlphaFoldDB" id="A0A815L692"/>
<evidence type="ECO:0000313" key="2">
    <source>
        <dbReference type="EMBL" id="CAF1403472.1"/>
    </source>
</evidence>
<dbReference type="InterPro" id="IPR009667">
    <property type="entry name" value="DUF1258"/>
</dbReference>
<sequence length="1005" mass="114869">MYCVVSFDSDDGTSLAYVPLTCIQSVQGDKIALNKSYLFVHKTNRSIKERGKLLFRGEESTLQEVKTYCELEDNAIIDDTTWIDQPEVFTNVTNTTAKSKTKPTATQKGAIKRGPYQAGASSTKKKTKRAINQNESDDDNNNDTGNEDDDVEVGNNDELENVENRTRSRPQEQRTKTKLPHCDNSRPSTSSSSPNQPITTTSSVCTNDDIILPRYIQLELESNRKRIIDLEEQLVEIKRCSIPFPNDAEVDYMRRLVAIVDFRAKVANVQAIEVSIIDFHRKGSISTIELVVYFFQIGQKLGLTDAELFKAVGNMKTDWKKITTNLLVACHKGVELENENYSTLCKKNKDRIDNIFSKLFVVFMLYEKLNAFLIFADYVKLLRPADTIAQGVFSTTISNKCHHLKSDKKRKQLKQFEATNIDDKQEEQKGGEDQRQEDNEHGESLLTDINEESTEVLNENFKKDLEIQPPVRRLQASAIDIAAASIIYKIRRRQSNADMDIFCSMINSLNVPNSSVSWKSIKAITKLDVRSGWSSCQICNQCGNLIHDMKLELCKECDRDNLLEFYYYSLAEQLQHILLIPTMYDQMTKQREQNEEKLRVTTYGDILMDEPDTSFTTTKINADGIVSKNQHVALWPVMFMLNEIPLPTRRYSESIVLGGVIPAKKHPSNKSFETILNIVSKQCKQLESGISYFIPGHGEKTLKFFLIAACSDKPAQSLLQNTVAYNANYGCARCFIQGEVFSGSNKNGKHFNIKVFPYGKYDQRNSHVCEKLVDEIEDNQMPVYGHRGIGHDLESMTHGATHYGQQLISHMQYYRQAIIESLRPDYPLKLLLLNERMLNRKSTMSDDIRVSKEIPADFYIREQEQLKIMSTQTFIFHHKLAVKHLHFKTISATTSNKFADCCVSFIFGDQIKIGFICAIVTNHSNRRILILLEELIADANKQLSNILQCKINNESKTIPNTYVRLRSNCFILRYPLHIIQKHAFRILNNDETVHILEYSNLKESS</sequence>
<accession>A0A815L692</accession>
<dbReference type="EMBL" id="CAJOBC010083065">
    <property type="protein sequence ID" value="CAF4296119.1"/>
    <property type="molecule type" value="Genomic_DNA"/>
</dbReference>
<evidence type="ECO:0000313" key="3">
    <source>
        <dbReference type="EMBL" id="CAF4296119.1"/>
    </source>
</evidence>
<evidence type="ECO:0000256" key="1">
    <source>
        <dbReference type="SAM" id="MobiDB-lite"/>
    </source>
</evidence>
<feature type="region of interest" description="Disordered" evidence="1">
    <location>
        <begin position="418"/>
        <end position="441"/>
    </location>
</feature>